<accession>A0A4C1VL78</accession>
<comment type="caution">
    <text evidence="2">The sequence shown here is derived from an EMBL/GenBank/DDBJ whole genome shotgun (WGS) entry which is preliminary data.</text>
</comment>
<name>A0A4C1VL78_EUMVA</name>
<protein>
    <submittedName>
        <fullName evidence="2">Uncharacterized protein</fullName>
    </submittedName>
</protein>
<gene>
    <name evidence="2" type="ORF">EVAR_22677_1</name>
</gene>
<dbReference type="Proteomes" id="UP000299102">
    <property type="component" value="Unassembled WGS sequence"/>
</dbReference>
<feature type="region of interest" description="Disordered" evidence="1">
    <location>
        <begin position="101"/>
        <end position="132"/>
    </location>
</feature>
<dbReference type="EMBL" id="BGZK01000362">
    <property type="protein sequence ID" value="GBP39270.1"/>
    <property type="molecule type" value="Genomic_DNA"/>
</dbReference>
<evidence type="ECO:0000256" key="1">
    <source>
        <dbReference type="SAM" id="MobiDB-lite"/>
    </source>
</evidence>
<reference evidence="2 3" key="1">
    <citation type="journal article" date="2019" name="Commun. Biol.">
        <title>The bagworm genome reveals a unique fibroin gene that provides high tensile strength.</title>
        <authorList>
            <person name="Kono N."/>
            <person name="Nakamura H."/>
            <person name="Ohtoshi R."/>
            <person name="Tomita M."/>
            <person name="Numata K."/>
            <person name="Arakawa K."/>
        </authorList>
    </citation>
    <scope>NUCLEOTIDE SEQUENCE [LARGE SCALE GENOMIC DNA]</scope>
</reference>
<feature type="region of interest" description="Disordered" evidence="1">
    <location>
        <begin position="71"/>
        <end position="90"/>
    </location>
</feature>
<dbReference type="AlphaFoldDB" id="A0A4C1VL78"/>
<proteinExistence type="predicted"/>
<sequence length="149" mass="16917">MSDRKTDARGFYRLSVIRVRISTLATVAWEFKVSTLATVLKKKSRRTHAQHYFILSLCILIISCCRADDGNHSTPNGQESGDDTASLPTVGTYPARSFYVEPRHSDIKPPTSDQWVSESPDGRRSEAGEGLQRRLELFPEPRRARYYVI</sequence>
<feature type="compositionally biased region" description="Basic and acidic residues" evidence="1">
    <location>
        <begin position="120"/>
        <end position="132"/>
    </location>
</feature>
<organism evidence="2 3">
    <name type="scientific">Eumeta variegata</name>
    <name type="common">Bagworm moth</name>
    <name type="synonym">Eumeta japonica</name>
    <dbReference type="NCBI Taxonomy" id="151549"/>
    <lineage>
        <taxon>Eukaryota</taxon>
        <taxon>Metazoa</taxon>
        <taxon>Ecdysozoa</taxon>
        <taxon>Arthropoda</taxon>
        <taxon>Hexapoda</taxon>
        <taxon>Insecta</taxon>
        <taxon>Pterygota</taxon>
        <taxon>Neoptera</taxon>
        <taxon>Endopterygota</taxon>
        <taxon>Lepidoptera</taxon>
        <taxon>Glossata</taxon>
        <taxon>Ditrysia</taxon>
        <taxon>Tineoidea</taxon>
        <taxon>Psychidae</taxon>
        <taxon>Oiketicinae</taxon>
        <taxon>Eumeta</taxon>
    </lineage>
</organism>
<keyword evidence="3" id="KW-1185">Reference proteome</keyword>
<evidence type="ECO:0000313" key="2">
    <source>
        <dbReference type="EMBL" id="GBP39270.1"/>
    </source>
</evidence>
<evidence type="ECO:0000313" key="3">
    <source>
        <dbReference type="Proteomes" id="UP000299102"/>
    </source>
</evidence>